<name>A0A1N6CLU2_9SPHN</name>
<dbReference type="Pfam" id="PF07589">
    <property type="entry name" value="PEP-CTERM"/>
    <property type="match status" value="1"/>
</dbReference>
<gene>
    <name evidence="3" type="ORF">SAMN02745824_0020</name>
</gene>
<evidence type="ECO:0000313" key="3">
    <source>
        <dbReference type="EMBL" id="SIN59492.1"/>
    </source>
</evidence>
<feature type="chain" id="PRO_5012093911" evidence="1">
    <location>
        <begin position="27"/>
        <end position="224"/>
    </location>
</feature>
<feature type="domain" description="Ice-binding protein C-terminal" evidence="2">
    <location>
        <begin position="191"/>
        <end position="215"/>
    </location>
</feature>
<dbReference type="AlphaFoldDB" id="A0A1N6CLU2"/>
<dbReference type="NCBIfam" id="TIGR02595">
    <property type="entry name" value="PEP_CTERM"/>
    <property type="match status" value="1"/>
</dbReference>
<accession>A0A1N6CLU2</accession>
<dbReference type="Proteomes" id="UP000185192">
    <property type="component" value="Unassembled WGS sequence"/>
</dbReference>
<evidence type="ECO:0000256" key="1">
    <source>
        <dbReference type="SAM" id="SignalP"/>
    </source>
</evidence>
<proteinExistence type="predicted"/>
<keyword evidence="4" id="KW-1185">Reference proteome</keyword>
<protein>
    <submittedName>
        <fullName evidence="3">PEP-CTERM protein-sorting domain-containing protein</fullName>
    </submittedName>
</protein>
<organism evidence="3 4">
    <name type="scientific">Parasphingorhabdus marina DSM 22363</name>
    <dbReference type="NCBI Taxonomy" id="1123272"/>
    <lineage>
        <taxon>Bacteria</taxon>
        <taxon>Pseudomonadati</taxon>
        <taxon>Pseudomonadota</taxon>
        <taxon>Alphaproteobacteria</taxon>
        <taxon>Sphingomonadales</taxon>
        <taxon>Sphingomonadaceae</taxon>
        <taxon>Parasphingorhabdus</taxon>
    </lineage>
</organism>
<feature type="signal peptide" evidence="1">
    <location>
        <begin position="1"/>
        <end position="26"/>
    </location>
</feature>
<dbReference type="InterPro" id="IPR013424">
    <property type="entry name" value="Ice-binding_C"/>
</dbReference>
<dbReference type="EMBL" id="FSQW01000001">
    <property type="protein sequence ID" value="SIN59492.1"/>
    <property type="molecule type" value="Genomic_DNA"/>
</dbReference>
<dbReference type="NCBIfam" id="NF035944">
    <property type="entry name" value="PEPxxWA-CTERM"/>
    <property type="match status" value="1"/>
</dbReference>
<reference evidence="4" key="1">
    <citation type="submission" date="2016-11" db="EMBL/GenBank/DDBJ databases">
        <authorList>
            <person name="Varghese N."/>
            <person name="Submissions S."/>
        </authorList>
    </citation>
    <scope>NUCLEOTIDE SEQUENCE [LARGE SCALE GENOMIC DNA]</scope>
    <source>
        <strain evidence="4">DSM 22363</strain>
    </source>
</reference>
<evidence type="ECO:0000259" key="2">
    <source>
        <dbReference type="Pfam" id="PF07589"/>
    </source>
</evidence>
<evidence type="ECO:0000313" key="4">
    <source>
        <dbReference type="Proteomes" id="UP000185192"/>
    </source>
</evidence>
<keyword evidence="1" id="KW-0732">Signal</keyword>
<sequence length="224" mass="22973">MRKFWAAAVSAIAIGSALGGATTASAAIIEYQVSGNGSGTLGGDAFDGAFTITSRADTGSQQPCIFEGMPVAGCALVVNDSVELDIAGLGQFNLTGFNISFVNNNANVFGFSELIGPPPGIVNSFAFVNITGEPSPFSTWDGISNLAAFDTNLTLGNFFAPSVQTNGGELVFTSPPIPGDARFSASIVAAAVPEPATWAMMIAGFGMAGASLRRRKNRIRVSYG</sequence>